<reference evidence="2 3" key="1">
    <citation type="submission" date="2020-08" db="EMBL/GenBank/DDBJ databases">
        <title>Genomic Encyclopedia of Type Strains, Phase IV (KMG-IV): sequencing the most valuable type-strain genomes for metagenomic binning, comparative biology and taxonomic classification.</title>
        <authorList>
            <person name="Goeker M."/>
        </authorList>
    </citation>
    <scope>NUCLEOTIDE SEQUENCE [LARGE SCALE GENOMIC DNA]</scope>
    <source>
        <strain evidence="2 3">DSM 45385</strain>
    </source>
</reference>
<proteinExistence type="predicted"/>
<feature type="chain" id="PRO_5031033807" evidence="1">
    <location>
        <begin position="24"/>
        <end position="201"/>
    </location>
</feature>
<name>A0A7W8A327_9ACTN</name>
<evidence type="ECO:0000256" key="1">
    <source>
        <dbReference type="SAM" id="SignalP"/>
    </source>
</evidence>
<dbReference type="AlphaFoldDB" id="A0A7W8A327"/>
<evidence type="ECO:0000313" key="2">
    <source>
        <dbReference type="EMBL" id="MBB5078615.1"/>
    </source>
</evidence>
<evidence type="ECO:0000313" key="3">
    <source>
        <dbReference type="Proteomes" id="UP000568380"/>
    </source>
</evidence>
<feature type="signal peptide" evidence="1">
    <location>
        <begin position="1"/>
        <end position="23"/>
    </location>
</feature>
<accession>A0A7W8A327</accession>
<protein>
    <submittedName>
        <fullName evidence="2">Uncharacterized protein</fullName>
    </submittedName>
</protein>
<keyword evidence="3" id="KW-1185">Reference proteome</keyword>
<dbReference type="RefSeq" id="WP_184963511.1">
    <property type="nucleotide sequence ID" value="NZ_JACHIN010000005.1"/>
</dbReference>
<organism evidence="2 3">
    <name type="scientific">Nonomuraea endophytica</name>
    <dbReference type="NCBI Taxonomy" id="714136"/>
    <lineage>
        <taxon>Bacteria</taxon>
        <taxon>Bacillati</taxon>
        <taxon>Actinomycetota</taxon>
        <taxon>Actinomycetes</taxon>
        <taxon>Streptosporangiales</taxon>
        <taxon>Streptosporangiaceae</taxon>
        <taxon>Nonomuraea</taxon>
    </lineage>
</organism>
<sequence length="201" mass="22138">MRISLVMAGVAVAGILTSQAAVAESRSIPKNFLLYEKQARQDVKNKHWYVNEGKERDLAEVNNIQCSNASLKGWIDRRDVTFNPKNDGNEKTHSSRGEQVFLFADIRGAEKMIKQMHARMARCEGVKVILQTVGDSAVGGARTVKQPGAVSQVQKFVAVRKGAAVALYWDLRNDAKALRTIAQHAKDAERMAAKLCRIGGC</sequence>
<gene>
    <name evidence="2" type="ORF">HNR40_004101</name>
</gene>
<dbReference type="EMBL" id="JACHIN010000005">
    <property type="protein sequence ID" value="MBB5078615.1"/>
    <property type="molecule type" value="Genomic_DNA"/>
</dbReference>
<dbReference type="Proteomes" id="UP000568380">
    <property type="component" value="Unassembled WGS sequence"/>
</dbReference>
<comment type="caution">
    <text evidence="2">The sequence shown here is derived from an EMBL/GenBank/DDBJ whole genome shotgun (WGS) entry which is preliminary data.</text>
</comment>
<keyword evidence="1" id="KW-0732">Signal</keyword>